<dbReference type="PANTHER" id="PTHR45961">
    <property type="entry name" value="IP21249P"/>
    <property type="match status" value="1"/>
</dbReference>
<dbReference type="PROSITE" id="PS50054">
    <property type="entry name" value="TYR_PHOSPHATASE_DUAL"/>
    <property type="match status" value="1"/>
</dbReference>
<dbReference type="GO" id="GO:0005737">
    <property type="term" value="C:cytoplasm"/>
    <property type="evidence" value="ECO:0007669"/>
    <property type="project" value="TreeGrafter"/>
</dbReference>
<comment type="caution">
    <text evidence="7">The sequence shown here is derived from an EMBL/GenBank/DDBJ whole genome shotgun (WGS) entry which is preliminary data.</text>
</comment>
<evidence type="ECO:0000259" key="6">
    <source>
        <dbReference type="PROSITE" id="PS50056"/>
    </source>
</evidence>
<evidence type="ECO:0000256" key="4">
    <source>
        <dbReference type="SAM" id="MobiDB-lite"/>
    </source>
</evidence>
<dbReference type="PANTHER" id="PTHR45961:SF6">
    <property type="entry name" value="IP21249P"/>
    <property type="match status" value="1"/>
</dbReference>
<feature type="domain" description="Tyrosine specific protein phosphatases" evidence="6">
    <location>
        <begin position="109"/>
        <end position="166"/>
    </location>
</feature>
<gene>
    <name evidence="7" type="primary">Dusp14</name>
    <name evidence="7" type="ORF">AK812_SmicGene23175</name>
</gene>
<dbReference type="Pfam" id="PF00782">
    <property type="entry name" value="DSPc"/>
    <property type="match status" value="1"/>
</dbReference>
<dbReference type="GO" id="GO:0004721">
    <property type="term" value="F:phosphoprotein phosphatase activity"/>
    <property type="evidence" value="ECO:0007669"/>
    <property type="project" value="UniProtKB-KW"/>
</dbReference>
<dbReference type="OMA" id="THICCCV"/>
<keyword evidence="8" id="KW-1185">Reference proteome</keyword>
<evidence type="ECO:0000256" key="1">
    <source>
        <dbReference type="ARBA" id="ARBA00008601"/>
    </source>
</evidence>
<dbReference type="CDD" id="cd14498">
    <property type="entry name" value="DSP"/>
    <property type="match status" value="1"/>
</dbReference>
<dbReference type="InterPro" id="IPR020422">
    <property type="entry name" value="TYR_PHOSPHATASE_DUAL_dom"/>
</dbReference>
<evidence type="ECO:0000256" key="2">
    <source>
        <dbReference type="ARBA" id="ARBA00022801"/>
    </source>
</evidence>
<dbReference type="PROSITE" id="PS00383">
    <property type="entry name" value="TYR_PHOSPHATASE_1"/>
    <property type="match status" value="1"/>
</dbReference>
<dbReference type="PROSITE" id="PS50056">
    <property type="entry name" value="TYR_PHOSPHATASE_2"/>
    <property type="match status" value="1"/>
</dbReference>
<evidence type="ECO:0000259" key="5">
    <source>
        <dbReference type="PROSITE" id="PS50054"/>
    </source>
</evidence>
<dbReference type="InterPro" id="IPR016130">
    <property type="entry name" value="Tyr_Pase_AS"/>
</dbReference>
<organism evidence="7 8">
    <name type="scientific">Symbiodinium microadriaticum</name>
    <name type="common">Dinoflagellate</name>
    <name type="synonym">Zooxanthella microadriatica</name>
    <dbReference type="NCBI Taxonomy" id="2951"/>
    <lineage>
        <taxon>Eukaryota</taxon>
        <taxon>Sar</taxon>
        <taxon>Alveolata</taxon>
        <taxon>Dinophyceae</taxon>
        <taxon>Suessiales</taxon>
        <taxon>Symbiodiniaceae</taxon>
        <taxon>Symbiodinium</taxon>
    </lineage>
</organism>
<dbReference type="OrthoDB" id="10252009at2759"/>
<feature type="domain" description="Tyrosine-protein phosphatase" evidence="5">
    <location>
        <begin position="36"/>
        <end position="188"/>
    </location>
</feature>
<dbReference type="SMART" id="SM00195">
    <property type="entry name" value="DSPc"/>
    <property type="match status" value="1"/>
</dbReference>
<dbReference type="InterPro" id="IPR052103">
    <property type="entry name" value="Dual_spec_Phospatases"/>
</dbReference>
<dbReference type="InterPro" id="IPR000387">
    <property type="entry name" value="Tyr_Pase_dom"/>
</dbReference>
<feature type="region of interest" description="Disordered" evidence="4">
    <location>
        <begin position="9"/>
        <end position="34"/>
    </location>
</feature>
<dbReference type="InterPro" id="IPR000340">
    <property type="entry name" value="Dual-sp_phosphatase_cat-dom"/>
</dbReference>
<proteinExistence type="inferred from homology"/>
<dbReference type="Proteomes" id="UP000186817">
    <property type="component" value="Unassembled WGS sequence"/>
</dbReference>
<reference evidence="7 8" key="1">
    <citation type="submission" date="2016-02" db="EMBL/GenBank/DDBJ databases">
        <title>Genome analysis of coral dinoflagellate symbionts highlights evolutionary adaptations to a symbiotic lifestyle.</title>
        <authorList>
            <person name="Aranda M."/>
            <person name="Li Y."/>
            <person name="Liew Y.J."/>
            <person name="Baumgarten S."/>
            <person name="Simakov O."/>
            <person name="Wilson M."/>
            <person name="Piel J."/>
            <person name="Ashoor H."/>
            <person name="Bougouffa S."/>
            <person name="Bajic V.B."/>
            <person name="Ryu T."/>
            <person name="Ravasi T."/>
            <person name="Bayer T."/>
            <person name="Micklem G."/>
            <person name="Kim H."/>
            <person name="Bhak J."/>
            <person name="Lajeunesse T.C."/>
            <person name="Voolstra C.R."/>
        </authorList>
    </citation>
    <scope>NUCLEOTIDE SEQUENCE [LARGE SCALE GENOMIC DNA]</scope>
    <source>
        <strain evidence="7 8">CCMP2467</strain>
    </source>
</reference>
<keyword evidence="3" id="KW-0904">Protein phosphatase</keyword>
<dbReference type="AlphaFoldDB" id="A0A1Q9DHZ0"/>
<dbReference type="Gene3D" id="3.90.190.10">
    <property type="entry name" value="Protein tyrosine phosphatase superfamily"/>
    <property type="match status" value="1"/>
</dbReference>
<evidence type="ECO:0000313" key="8">
    <source>
        <dbReference type="Proteomes" id="UP000186817"/>
    </source>
</evidence>
<name>A0A1Q9DHZ0_SYMMI</name>
<dbReference type="SUPFAM" id="SSF52799">
    <property type="entry name" value="(Phosphotyrosine protein) phosphatases II"/>
    <property type="match status" value="1"/>
</dbReference>
<dbReference type="EMBL" id="LSRX01000529">
    <property type="protein sequence ID" value="OLP94769.1"/>
    <property type="molecule type" value="Genomic_DNA"/>
</dbReference>
<sequence length="281" mass="30914">MSLAFLREAAAAAKKQEAPQPPPPRPEGESSTPWRRIDDIGSGLFLCGAAALENKAELERLGIRGILNCAKDELYNRSYSDGVPLRMRLDGYEIDVLEAEDIEEQPMRDLWVRSVEFLDKVLREGGCVAVHCAQGVSRSASTCLAYLMIREGLSLEAAFRRVFTARDFIRPNPGFWQQLRDLETSLFGKSAGVSNDQDAAGQALLRLDEELRSVQIGHLVQKETASLLEDVGTVLQVLDLTTYGSNQGGQITVMPRYRVRRVGTLSQATAVSVSIPTPGQH</sequence>
<evidence type="ECO:0000313" key="7">
    <source>
        <dbReference type="EMBL" id="OLP94769.1"/>
    </source>
</evidence>
<comment type="similarity">
    <text evidence="1">Belongs to the protein-tyrosine phosphatase family. Non-receptor class dual specificity subfamily.</text>
</comment>
<evidence type="ECO:0000256" key="3">
    <source>
        <dbReference type="ARBA" id="ARBA00022912"/>
    </source>
</evidence>
<keyword evidence="2" id="KW-0378">Hydrolase</keyword>
<accession>A0A1Q9DHZ0</accession>
<protein>
    <submittedName>
        <fullName evidence="7">Dual specificity protein phosphatase 14</fullName>
    </submittedName>
</protein>
<dbReference type="InterPro" id="IPR029021">
    <property type="entry name" value="Prot-tyrosine_phosphatase-like"/>
</dbReference>